<evidence type="ECO:0000313" key="2">
    <source>
        <dbReference type="Proteomes" id="UP000821845"/>
    </source>
</evidence>
<accession>A0ACB7RS31</accession>
<gene>
    <name evidence="1" type="ORF">HPB50_020456</name>
</gene>
<dbReference type="Proteomes" id="UP000821845">
    <property type="component" value="Chromosome 8"/>
</dbReference>
<organism evidence="1 2">
    <name type="scientific">Hyalomma asiaticum</name>
    <name type="common">Tick</name>
    <dbReference type="NCBI Taxonomy" id="266040"/>
    <lineage>
        <taxon>Eukaryota</taxon>
        <taxon>Metazoa</taxon>
        <taxon>Ecdysozoa</taxon>
        <taxon>Arthropoda</taxon>
        <taxon>Chelicerata</taxon>
        <taxon>Arachnida</taxon>
        <taxon>Acari</taxon>
        <taxon>Parasitiformes</taxon>
        <taxon>Ixodida</taxon>
        <taxon>Ixodoidea</taxon>
        <taxon>Ixodidae</taxon>
        <taxon>Hyalomminae</taxon>
        <taxon>Hyalomma</taxon>
    </lineage>
</organism>
<evidence type="ECO:0000313" key="1">
    <source>
        <dbReference type="EMBL" id="KAH6924611.1"/>
    </source>
</evidence>
<comment type="caution">
    <text evidence="1">The sequence shown here is derived from an EMBL/GenBank/DDBJ whole genome shotgun (WGS) entry which is preliminary data.</text>
</comment>
<keyword evidence="2" id="KW-1185">Reference proteome</keyword>
<protein>
    <submittedName>
        <fullName evidence="1">Uncharacterized protein</fullName>
    </submittedName>
</protein>
<name>A0ACB7RS31_HYAAI</name>
<dbReference type="EMBL" id="CM023488">
    <property type="protein sequence ID" value="KAH6924611.1"/>
    <property type="molecule type" value="Genomic_DNA"/>
</dbReference>
<sequence>MVMVGHRQKRHQDIEDVANWGPPQDVSRRPISPLTPRLGGGGLYIRAIVDVNLKVEMEECNGPFNVGYKCEDDSVNFTGGMRNIPKPSSSPDAGATNSDVKNLSLGETTSNSFTVTWKLPEGMFDYYVVCISANDNDSTGNAQRNITGTCANATLIPRDQTQLTCDNMVPCSNVTIEMRTYSAGPPEHTSMGVALRNIFIPGDEPLPPFGITVTSISSSQTLLRWQPPPKVSGVITGYIVQICNTFAVCDSDENVRGCTEHRTSETFLEAETTADSSYCVLVIAIVQCGVDLIGSPPAAQQLRTPPG</sequence>
<reference evidence="1" key="1">
    <citation type="submission" date="2020-05" db="EMBL/GenBank/DDBJ databases">
        <title>Large-scale comparative analyses of tick genomes elucidate their genetic diversity and vector capacities.</title>
        <authorList>
            <person name="Jia N."/>
            <person name="Wang J."/>
            <person name="Shi W."/>
            <person name="Du L."/>
            <person name="Sun Y."/>
            <person name="Zhan W."/>
            <person name="Jiang J."/>
            <person name="Wang Q."/>
            <person name="Zhang B."/>
            <person name="Ji P."/>
            <person name="Sakyi L.B."/>
            <person name="Cui X."/>
            <person name="Yuan T."/>
            <person name="Jiang B."/>
            <person name="Yang W."/>
            <person name="Lam T.T.-Y."/>
            <person name="Chang Q."/>
            <person name="Ding S."/>
            <person name="Wang X."/>
            <person name="Zhu J."/>
            <person name="Ruan X."/>
            <person name="Zhao L."/>
            <person name="Wei J."/>
            <person name="Que T."/>
            <person name="Du C."/>
            <person name="Cheng J."/>
            <person name="Dai P."/>
            <person name="Han X."/>
            <person name="Huang E."/>
            <person name="Gao Y."/>
            <person name="Liu J."/>
            <person name="Shao H."/>
            <person name="Ye R."/>
            <person name="Li L."/>
            <person name="Wei W."/>
            <person name="Wang X."/>
            <person name="Wang C."/>
            <person name="Yang T."/>
            <person name="Huo Q."/>
            <person name="Li W."/>
            <person name="Guo W."/>
            <person name="Chen H."/>
            <person name="Zhou L."/>
            <person name="Ni X."/>
            <person name="Tian J."/>
            <person name="Zhou Y."/>
            <person name="Sheng Y."/>
            <person name="Liu T."/>
            <person name="Pan Y."/>
            <person name="Xia L."/>
            <person name="Li J."/>
            <person name="Zhao F."/>
            <person name="Cao W."/>
        </authorList>
    </citation>
    <scope>NUCLEOTIDE SEQUENCE</scope>
    <source>
        <strain evidence="1">Hyas-2018</strain>
    </source>
</reference>
<proteinExistence type="predicted"/>